<reference evidence="1" key="1">
    <citation type="journal article" date="2014" name="Front. Microbiol.">
        <title>High frequency of phylogenetically diverse reductive dehalogenase-homologous genes in deep subseafloor sedimentary metagenomes.</title>
        <authorList>
            <person name="Kawai M."/>
            <person name="Futagami T."/>
            <person name="Toyoda A."/>
            <person name="Takaki Y."/>
            <person name="Nishi S."/>
            <person name="Hori S."/>
            <person name="Arai W."/>
            <person name="Tsubouchi T."/>
            <person name="Morono Y."/>
            <person name="Uchiyama I."/>
            <person name="Ito T."/>
            <person name="Fujiyama A."/>
            <person name="Inagaki F."/>
            <person name="Takami H."/>
        </authorList>
    </citation>
    <scope>NUCLEOTIDE SEQUENCE</scope>
    <source>
        <strain evidence="1">Expedition CK06-06</strain>
    </source>
</reference>
<name>X1I2Z4_9ZZZZ</name>
<dbReference type="AlphaFoldDB" id="X1I2Z4"/>
<organism evidence="1">
    <name type="scientific">marine sediment metagenome</name>
    <dbReference type="NCBI Taxonomy" id="412755"/>
    <lineage>
        <taxon>unclassified sequences</taxon>
        <taxon>metagenomes</taxon>
        <taxon>ecological metagenomes</taxon>
    </lineage>
</organism>
<gene>
    <name evidence="1" type="ORF">S03H2_33946</name>
</gene>
<accession>X1I2Z4</accession>
<comment type="caution">
    <text evidence="1">The sequence shown here is derived from an EMBL/GenBank/DDBJ whole genome shotgun (WGS) entry which is preliminary data.</text>
</comment>
<dbReference type="EMBL" id="BARU01020693">
    <property type="protein sequence ID" value="GAH51928.1"/>
    <property type="molecule type" value="Genomic_DNA"/>
</dbReference>
<evidence type="ECO:0000313" key="1">
    <source>
        <dbReference type="EMBL" id="GAH51928.1"/>
    </source>
</evidence>
<protein>
    <submittedName>
        <fullName evidence="1">Uncharacterized protein</fullName>
    </submittedName>
</protein>
<proteinExistence type="predicted"/>
<sequence length="217" mass="24963">MPSNVFNHGREYGIGIFEENMHNAEILEALFRQGPLTKWGIVKQIKETKRTTNKTESIMYRTNKLISVLAKKGGCLERLRKKEYLLLKGVKWELNLPKADAILIKKPELVSEIHPHYYISVLTPDLGTYLRDLKAQAEGRLNHVPLRQLTPSKKATEELHMKIAAKLKSYLDEGQIVLDRMSNRLLTALVVLNLWCGILKHARESLFQIHKFIKTLA</sequence>